<comment type="caution">
    <text evidence="1">The sequence shown here is derived from an EMBL/GenBank/DDBJ whole genome shotgun (WGS) entry which is preliminary data.</text>
</comment>
<evidence type="ECO:0008006" key="3">
    <source>
        <dbReference type="Google" id="ProtNLM"/>
    </source>
</evidence>
<organism evidence="1 2">
    <name type="scientific">Trichonephila clavata</name>
    <name type="common">Joro spider</name>
    <name type="synonym">Nephila clavata</name>
    <dbReference type="NCBI Taxonomy" id="2740835"/>
    <lineage>
        <taxon>Eukaryota</taxon>
        <taxon>Metazoa</taxon>
        <taxon>Ecdysozoa</taxon>
        <taxon>Arthropoda</taxon>
        <taxon>Chelicerata</taxon>
        <taxon>Arachnida</taxon>
        <taxon>Araneae</taxon>
        <taxon>Araneomorphae</taxon>
        <taxon>Entelegynae</taxon>
        <taxon>Araneoidea</taxon>
        <taxon>Nephilidae</taxon>
        <taxon>Trichonephila</taxon>
    </lineage>
</organism>
<evidence type="ECO:0000313" key="2">
    <source>
        <dbReference type="Proteomes" id="UP000887116"/>
    </source>
</evidence>
<name>A0A8X6FT04_TRICU</name>
<accession>A0A8X6FT04</accession>
<dbReference type="Proteomes" id="UP000887116">
    <property type="component" value="Unassembled WGS sequence"/>
</dbReference>
<dbReference type="EMBL" id="BMAO01023093">
    <property type="protein sequence ID" value="GFQ86669.1"/>
    <property type="molecule type" value="Genomic_DNA"/>
</dbReference>
<dbReference type="OrthoDB" id="6759200at2759"/>
<proteinExistence type="predicted"/>
<dbReference type="PANTHER" id="PTHR45749:SF21">
    <property type="entry name" value="DUF4371 DOMAIN-CONTAINING PROTEIN"/>
    <property type="match status" value="1"/>
</dbReference>
<reference evidence="1" key="1">
    <citation type="submission" date="2020-07" db="EMBL/GenBank/DDBJ databases">
        <title>Multicomponent nature underlies the extraordinary mechanical properties of spider dragline silk.</title>
        <authorList>
            <person name="Kono N."/>
            <person name="Nakamura H."/>
            <person name="Mori M."/>
            <person name="Yoshida Y."/>
            <person name="Ohtoshi R."/>
            <person name="Malay A.D."/>
            <person name="Moran D.A.P."/>
            <person name="Tomita M."/>
            <person name="Numata K."/>
            <person name="Arakawa K."/>
        </authorList>
    </citation>
    <scope>NUCLEOTIDE SEQUENCE</scope>
</reference>
<gene>
    <name evidence="1" type="ORF">TNCT_719121</name>
</gene>
<protein>
    <recommendedName>
        <fullName evidence="3">DUF4371 domain-containing protein</fullName>
    </recommendedName>
</protein>
<keyword evidence="2" id="KW-1185">Reference proteome</keyword>
<dbReference type="PANTHER" id="PTHR45749">
    <property type="match status" value="1"/>
</dbReference>
<dbReference type="AlphaFoldDB" id="A0A8X6FT04"/>
<evidence type="ECO:0000313" key="1">
    <source>
        <dbReference type="EMBL" id="GFQ86669.1"/>
    </source>
</evidence>
<sequence length="106" mass="11793">MIFDSTPDISHKDQTSQVIRYVMIENTEVRVEESFIDCIETKNKTAEGICDMIVSKLKAEGLNLMNCRGQAYVNAGTKAGCHTGMQQQIKNTNPNAKFVPCAQTIH</sequence>